<proteinExistence type="inferred from homology"/>
<dbReference type="PANTHER" id="PTHR43382:SF2">
    <property type="entry name" value="BIFUNCTIONAL GLUTAMATE_PROLINE--TRNA LIGASE"/>
    <property type="match status" value="1"/>
</dbReference>
<comment type="caution">
    <text evidence="11">The sequence shown here is derived from an EMBL/GenBank/DDBJ whole genome shotgun (WGS) entry which is preliminary data.</text>
</comment>
<feature type="region of interest" description="Disordered" evidence="9">
    <location>
        <begin position="873"/>
        <end position="899"/>
    </location>
</feature>
<feature type="region of interest" description="Disordered" evidence="9">
    <location>
        <begin position="1054"/>
        <end position="1075"/>
    </location>
</feature>
<evidence type="ECO:0000256" key="3">
    <source>
        <dbReference type="ARBA" id="ARBA00022741"/>
    </source>
</evidence>
<dbReference type="InterPro" id="IPR045864">
    <property type="entry name" value="aa-tRNA-synth_II/BPL/LPL"/>
</dbReference>
<organism evidence="11 12">
    <name type="scientific">Ditylenchus destructor</name>
    <dbReference type="NCBI Taxonomy" id="166010"/>
    <lineage>
        <taxon>Eukaryota</taxon>
        <taxon>Metazoa</taxon>
        <taxon>Ecdysozoa</taxon>
        <taxon>Nematoda</taxon>
        <taxon>Chromadorea</taxon>
        <taxon>Rhabditida</taxon>
        <taxon>Tylenchina</taxon>
        <taxon>Tylenchomorpha</taxon>
        <taxon>Sphaerularioidea</taxon>
        <taxon>Anguinidae</taxon>
        <taxon>Anguininae</taxon>
        <taxon>Ditylenchus</taxon>
    </lineage>
</organism>
<dbReference type="InterPro" id="IPR004154">
    <property type="entry name" value="Anticodon-bd"/>
</dbReference>
<dbReference type="GO" id="GO:0006433">
    <property type="term" value="P:prolyl-tRNA aminoacylation"/>
    <property type="evidence" value="ECO:0007669"/>
    <property type="project" value="InterPro"/>
</dbReference>
<dbReference type="SMART" id="SM00946">
    <property type="entry name" value="ProRS-C_1"/>
    <property type="match status" value="1"/>
</dbReference>
<keyword evidence="3" id="KW-0547">Nucleotide-binding</keyword>
<dbReference type="InterPro" id="IPR004499">
    <property type="entry name" value="Pro-tRNA-ligase_IIa_arc-type"/>
</dbReference>
<keyword evidence="2" id="KW-0436">Ligase</keyword>
<dbReference type="EC" id="6.1.1.15" evidence="1"/>
<dbReference type="InterPro" id="IPR002316">
    <property type="entry name" value="Pro-tRNA-ligase_IIa"/>
</dbReference>
<dbReference type="InterPro" id="IPR036621">
    <property type="entry name" value="Anticodon-bd_dom_sf"/>
</dbReference>
<dbReference type="FunFam" id="3.40.50.800:FF:000005">
    <property type="entry name" value="bifunctional glutamate/proline--tRNA ligase"/>
    <property type="match status" value="1"/>
</dbReference>
<evidence type="ECO:0000256" key="8">
    <source>
        <dbReference type="ARBA" id="ARBA00047671"/>
    </source>
</evidence>
<dbReference type="EMBL" id="JAKKPZ010000009">
    <property type="protein sequence ID" value="KAI1717354.1"/>
    <property type="molecule type" value="Genomic_DNA"/>
</dbReference>
<dbReference type="Pfam" id="PF04615">
    <property type="entry name" value="Utp14"/>
    <property type="match status" value="2"/>
</dbReference>
<evidence type="ECO:0000256" key="1">
    <source>
        <dbReference type="ARBA" id="ARBA00012831"/>
    </source>
</evidence>
<evidence type="ECO:0000256" key="6">
    <source>
        <dbReference type="ARBA" id="ARBA00023146"/>
    </source>
</evidence>
<evidence type="ECO:0000256" key="4">
    <source>
        <dbReference type="ARBA" id="ARBA00022840"/>
    </source>
</evidence>
<dbReference type="PRINTS" id="PR01046">
    <property type="entry name" value="TRNASYNTHPRO"/>
</dbReference>
<feature type="compositionally biased region" description="Basic and acidic residues" evidence="9">
    <location>
        <begin position="50"/>
        <end position="63"/>
    </location>
</feature>
<feature type="compositionally biased region" description="Acidic residues" evidence="9">
    <location>
        <begin position="881"/>
        <end position="895"/>
    </location>
</feature>
<dbReference type="FunFam" id="3.30.110.30:FF:000001">
    <property type="entry name" value="Bifunctional glutamate/proline--tRNA ligase"/>
    <property type="match status" value="1"/>
</dbReference>
<accession>A0AAD4N8P9</accession>
<feature type="region of interest" description="Disordered" evidence="9">
    <location>
        <begin position="36"/>
        <end position="63"/>
    </location>
</feature>
<dbReference type="CDD" id="cd00778">
    <property type="entry name" value="ProRS_core_arch_euk"/>
    <property type="match status" value="1"/>
</dbReference>
<dbReference type="Pfam" id="PF03129">
    <property type="entry name" value="HGTP_anticodon"/>
    <property type="match status" value="1"/>
</dbReference>
<dbReference type="Gene3D" id="3.30.930.10">
    <property type="entry name" value="Bira Bifunctional Protein, Domain 2"/>
    <property type="match status" value="1"/>
</dbReference>
<feature type="domain" description="Aminoacyl-transfer RNA synthetases class-II family profile" evidence="10">
    <location>
        <begin position="97"/>
        <end position="346"/>
    </location>
</feature>
<dbReference type="Pfam" id="PF09180">
    <property type="entry name" value="ProRS-C_1"/>
    <property type="match status" value="1"/>
</dbReference>
<dbReference type="PANTHER" id="PTHR43382">
    <property type="entry name" value="PROLYL-TRNA SYNTHETASE"/>
    <property type="match status" value="1"/>
</dbReference>
<evidence type="ECO:0000256" key="5">
    <source>
        <dbReference type="ARBA" id="ARBA00022917"/>
    </source>
</evidence>
<dbReference type="CDD" id="cd00862">
    <property type="entry name" value="ProRS_anticodon_zinc"/>
    <property type="match status" value="1"/>
</dbReference>
<dbReference type="GO" id="GO:0004827">
    <property type="term" value="F:proline-tRNA ligase activity"/>
    <property type="evidence" value="ECO:0007669"/>
    <property type="project" value="UniProtKB-EC"/>
</dbReference>
<dbReference type="InterPro" id="IPR016061">
    <property type="entry name" value="Pro-tRNA_ligase_II_C"/>
</dbReference>
<evidence type="ECO:0000256" key="9">
    <source>
        <dbReference type="SAM" id="MobiDB-lite"/>
    </source>
</evidence>
<protein>
    <recommendedName>
        <fullName evidence="1">proline--tRNA ligase</fullName>
        <ecNumber evidence="1">6.1.1.15</ecNumber>
    </recommendedName>
    <alternativeName>
        <fullName evidence="7">Prolyl-tRNA synthetase</fullName>
    </alternativeName>
</protein>
<dbReference type="SUPFAM" id="SSF55681">
    <property type="entry name" value="Class II aaRS and biotin synthetases"/>
    <property type="match status" value="1"/>
</dbReference>
<evidence type="ECO:0000256" key="2">
    <source>
        <dbReference type="ARBA" id="ARBA00022598"/>
    </source>
</evidence>
<feature type="region of interest" description="Disordered" evidence="9">
    <location>
        <begin position="626"/>
        <end position="655"/>
    </location>
</feature>
<dbReference type="Proteomes" id="UP001201812">
    <property type="component" value="Unassembled WGS sequence"/>
</dbReference>
<dbReference type="Gene3D" id="3.40.50.800">
    <property type="entry name" value="Anticodon-binding domain"/>
    <property type="match status" value="1"/>
</dbReference>
<name>A0AAD4N8P9_9BILA</name>
<dbReference type="SUPFAM" id="SSF52954">
    <property type="entry name" value="Class II aaRS ABD-related"/>
    <property type="match status" value="1"/>
</dbReference>
<dbReference type="AlphaFoldDB" id="A0AAD4N8P9"/>
<dbReference type="Gene3D" id="3.30.110.30">
    <property type="entry name" value="C-terminal domain of ProRS"/>
    <property type="match status" value="1"/>
</dbReference>
<dbReference type="HAMAP" id="MF_01571">
    <property type="entry name" value="Pro_tRNA_synth_type3"/>
    <property type="match status" value="1"/>
</dbReference>
<dbReference type="GO" id="GO:0017101">
    <property type="term" value="C:aminoacyl-tRNA synthetase multienzyme complex"/>
    <property type="evidence" value="ECO:0007669"/>
    <property type="project" value="TreeGrafter"/>
</dbReference>
<keyword evidence="12" id="KW-1185">Reference proteome</keyword>
<keyword evidence="5" id="KW-0648">Protein biosynthesis</keyword>
<dbReference type="InterPro" id="IPR017449">
    <property type="entry name" value="Pro-tRNA_synth_II"/>
</dbReference>
<dbReference type="GO" id="GO:0005737">
    <property type="term" value="C:cytoplasm"/>
    <property type="evidence" value="ECO:0007669"/>
    <property type="project" value="InterPro"/>
</dbReference>
<feature type="region of interest" description="Disordered" evidence="9">
    <location>
        <begin position="1141"/>
        <end position="1161"/>
    </location>
</feature>
<keyword evidence="4" id="KW-0067">ATP-binding</keyword>
<comment type="catalytic activity">
    <reaction evidence="8">
        <text>tRNA(Pro) + L-proline + ATP = L-prolyl-tRNA(Pro) + AMP + diphosphate</text>
        <dbReference type="Rhea" id="RHEA:14305"/>
        <dbReference type="Rhea" id="RHEA-COMP:9700"/>
        <dbReference type="Rhea" id="RHEA-COMP:9702"/>
        <dbReference type="ChEBI" id="CHEBI:30616"/>
        <dbReference type="ChEBI" id="CHEBI:33019"/>
        <dbReference type="ChEBI" id="CHEBI:60039"/>
        <dbReference type="ChEBI" id="CHEBI:78442"/>
        <dbReference type="ChEBI" id="CHEBI:78532"/>
        <dbReference type="ChEBI" id="CHEBI:456215"/>
        <dbReference type="EC" id="6.1.1.15"/>
    </reaction>
</comment>
<dbReference type="FunFam" id="3.30.930.10:FF:000007">
    <property type="entry name" value="Bifunctional glutamate/proline--tRNA ligase"/>
    <property type="match status" value="1"/>
</dbReference>
<keyword evidence="6" id="KW-0030">Aminoacyl-tRNA synthetase</keyword>
<evidence type="ECO:0000313" key="11">
    <source>
        <dbReference type="EMBL" id="KAI1717354.1"/>
    </source>
</evidence>
<reference evidence="11" key="1">
    <citation type="submission" date="2022-01" db="EMBL/GenBank/DDBJ databases">
        <title>Genome Sequence Resource for Two Populations of Ditylenchus destructor, the Migratory Endoparasitic Phytonematode.</title>
        <authorList>
            <person name="Zhang H."/>
            <person name="Lin R."/>
            <person name="Xie B."/>
        </authorList>
    </citation>
    <scope>NUCLEOTIDE SEQUENCE</scope>
    <source>
        <strain evidence="11">BazhouSP</strain>
    </source>
</reference>
<dbReference type="Pfam" id="PF00587">
    <property type="entry name" value="tRNA-synt_2b"/>
    <property type="match status" value="1"/>
</dbReference>
<sequence>MFPARPIPIASSRREEAIELSHARIRAATEPLLLSESCSQARMAPKKNKQNAEEQKKEQDKDKTKLAIEVKKEDNYSDWYSEVIVKAEMIEYYDVSGCYVLRPWAYAIWESIQAFFDTEIKKLGVRNCYFPMFVSAAALEREKAHVADFAPEVAWVTKAGQSDMAEPVAIRPTSETVMYPSYAKWCQSHRDLPIKLNQWCNVVRWEFKHPTPFLRSREFLWQEGHTAYATAAEAEEEVFTILDLYARIYTDLLAIPVVKGRKSEKEKFAGGDFTTTVEAYVACNGRGIQGGTSHHLGQNFSKMFNISFLNQDKKKEFAWQNSWGLSTRTIGAMVMVHGDNNGLVLPPRVAAIQVIIMPVGITAKTAEEDKNKLLDKVNEIVKKLVSECNIRAETDLRDHQTVGWKFNHWEQKGVPIRLEIGPKDLAKDQALAVIRYSGEKRPISFAEIHKIKDLLEEIHYSMYSKIEKDRDAHKKFCLEWEQFGPLLDDKNIILSPFCGGMECEDKIKEQSARAEPSAEKGTALMGAKTLCIPLEQPTEVQLPEKCIRPDCGQKANVIMNAYSDSESDFGEDHDELIREIKHLDHPENKERKIALVKVKPKISEKVGLNELVASIKSTRNVDELKKKLIPEESSKKRKKQNRQDDINKTSTKGVLDAPLHRQARRRIESKIAYDQSKKELSKWNPIVHSNRVAEQLVFPLQEDKSIYVVNAEDKTAAFQPKTELERLSAEILGKSKYNLKNNEAYSEAEKEILKSMSLKEAKQRCGELQKMRALMSYKAVKLKQQSKIKSKQYHRIRKREKRRKLIKEIEELMVKDPEAAKEKLGEIEKDRAYERATLKHRGNKWSQKVKQYASRNPELRKLMEDHIRLGRELKGRHDLHDEEDEKVSEEDEGAEDTAVKPKKLTVGEIVKLAVEQADRESEDSAKVEKVIEMTSSTNPFYRSALENLRRERRLAIANVTESLFGKNSESAMQRTPSLKIGNDNLKSNEITMENLLELDKINGVEEDFLAEAYEDDSVLGDFEEEKQKVADEEEPQELDMTLYGWGSWTGPGIIEKKQDKPAAKKRAKKRKDDTRPGVIIREKIASTVADLQPRDVPFPFTSVQDFETFIQQPLGRDWNTPMGQAKLIQPHVVTKAGRIIRPMDKNEKNRHSVVEHDSDSD</sequence>
<evidence type="ECO:0000259" key="10">
    <source>
        <dbReference type="PROSITE" id="PS50862"/>
    </source>
</evidence>
<dbReference type="InterPro" id="IPR006195">
    <property type="entry name" value="aa-tRNA-synth_II"/>
</dbReference>
<dbReference type="PROSITE" id="PS50862">
    <property type="entry name" value="AA_TRNA_LIGASE_II"/>
    <property type="match status" value="1"/>
</dbReference>
<dbReference type="GO" id="GO:0005524">
    <property type="term" value="F:ATP binding"/>
    <property type="evidence" value="ECO:0007669"/>
    <property type="project" value="UniProtKB-KW"/>
</dbReference>
<dbReference type="SUPFAM" id="SSF64586">
    <property type="entry name" value="C-terminal domain of ProRS"/>
    <property type="match status" value="1"/>
</dbReference>
<evidence type="ECO:0000256" key="7">
    <source>
        <dbReference type="ARBA" id="ARBA00029731"/>
    </source>
</evidence>
<dbReference type="NCBIfam" id="TIGR00408">
    <property type="entry name" value="proS_fam_I"/>
    <property type="match status" value="1"/>
</dbReference>
<evidence type="ECO:0000313" key="12">
    <source>
        <dbReference type="Proteomes" id="UP001201812"/>
    </source>
</evidence>
<dbReference type="InterPro" id="IPR033721">
    <property type="entry name" value="ProRS_core_arch_euk"/>
</dbReference>
<dbReference type="InterPro" id="IPR002314">
    <property type="entry name" value="aa-tRNA-synt_IIb"/>
</dbReference>
<gene>
    <name evidence="11" type="ORF">DdX_07097</name>
</gene>